<keyword evidence="6 11" id="KW-0255">Endonuclease</keyword>
<evidence type="ECO:0000256" key="11">
    <source>
        <dbReference type="RuleBase" id="RU367085"/>
    </source>
</evidence>
<comment type="caution">
    <text evidence="13">The sequence shown here is derived from an EMBL/GenBank/DDBJ whole genome shotgun (WGS) entry which is preliminary data.</text>
</comment>
<dbReference type="PROSITE" id="PS51959">
    <property type="entry name" value="ENDOU"/>
    <property type="match status" value="2"/>
</dbReference>
<dbReference type="PANTHER" id="PTHR12439:SF42">
    <property type="entry name" value="ENDORIBONUCLEASE-RELATED"/>
    <property type="match status" value="1"/>
</dbReference>
<dbReference type="InterPro" id="IPR039787">
    <property type="entry name" value="ENDOU"/>
</dbReference>
<name>A0A2A2KTA1_9BILA</name>
<dbReference type="GO" id="GO:0016787">
    <property type="term" value="F:hydrolase activity"/>
    <property type="evidence" value="ECO:0007669"/>
    <property type="project" value="UniProtKB-KW"/>
</dbReference>
<keyword evidence="4 11" id="KW-0540">Nuclease</keyword>
<keyword evidence="8 11" id="KW-0694">RNA-binding</keyword>
<comment type="cofactor">
    <cofactor evidence="1 11">
        <name>Mn(2+)</name>
        <dbReference type="ChEBI" id="CHEBI:29035"/>
    </cofactor>
</comment>
<feature type="chain" id="PRO_5026372332" description="EndoU domain-containing protein" evidence="11">
    <location>
        <begin position="18"/>
        <end position="568"/>
    </location>
</feature>
<evidence type="ECO:0000259" key="12">
    <source>
        <dbReference type="PROSITE" id="PS51959"/>
    </source>
</evidence>
<evidence type="ECO:0000256" key="5">
    <source>
        <dbReference type="ARBA" id="ARBA00022723"/>
    </source>
</evidence>
<dbReference type="Pfam" id="PF09412">
    <property type="entry name" value="XendoU"/>
    <property type="match status" value="2"/>
</dbReference>
<evidence type="ECO:0000313" key="13">
    <source>
        <dbReference type="EMBL" id="PAV77149.1"/>
    </source>
</evidence>
<evidence type="ECO:0000256" key="6">
    <source>
        <dbReference type="ARBA" id="ARBA00022759"/>
    </source>
</evidence>
<dbReference type="Proteomes" id="UP000218231">
    <property type="component" value="Unassembled WGS sequence"/>
</dbReference>
<dbReference type="GO" id="GO:0016829">
    <property type="term" value="F:lyase activity"/>
    <property type="evidence" value="ECO:0007669"/>
    <property type="project" value="UniProtKB-KW"/>
</dbReference>
<gene>
    <name evidence="13" type="ORF">WR25_17362</name>
</gene>
<evidence type="ECO:0000313" key="14">
    <source>
        <dbReference type="Proteomes" id="UP000218231"/>
    </source>
</evidence>
<comment type="subunit">
    <text evidence="3 11">Monomer.</text>
</comment>
<protein>
    <recommendedName>
        <fullName evidence="12">EndoU domain-containing protein</fullName>
    </recommendedName>
</protein>
<evidence type="ECO:0000256" key="3">
    <source>
        <dbReference type="ARBA" id="ARBA00011245"/>
    </source>
</evidence>
<keyword evidence="7 11" id="KW-0378">Hydrolase</keyword>
<dbReference type="GO" id="GO:0003723">
    <property type="term" value="F:RNA binding"/>
    <property type="evidence" value="ECO:0007669"/>
    <property type="project" value="UniProtKB-UniRule"/>
</dbReference>
<dbReference type="SUPFAM" id="SSF142877">
    <property type="entry name" value="EndoU-like"/>
    <property type="match status" value="2"/>
</dbReference>
<dbReference type="InterPro" id="IPR037227">
    <property type="entry name" value="EndoU-like"/>
</dbReference>
<evidence type="ECO:0000256" key="7">
    <source>
        <dbReference type="ARBA" id="ARBA00022801"/>
    </source>
</evidence>
<dbReference type="InterPro" id="IPR018998">
    <property type="entry name" value="EndoU_C"/>
</dbReference>
<evidence type="ECO:0000256" key="1">
    <source>
        <dbReference type="ARBA" id="ARBA00001936"/>
    </source>
</evidence>
<dbReference type="CDD" id="cd21159">
    <property type="entry name" value="XendoU"/>
    <property type="match status" value="2"/>
</dbReference>
<keyword evidence="11" id="KW-0732">Signal</keyword>
<sequence>MMKLVIFSSIFIIFVNSLYVPYAKKRIDQSVVTQALNALVPLDQRIDAKVTLNYQNMASGKDFSHDNSPYPLFTSIDASVMQGPTYKAINNLLQYYTKPDIDASETMTESWNSSISDFLDTIISTQVMQNAWQFLQQNSLSPTDKDAFKSQLYTLWFQLYARNTAIGSSGFESVFSGETNSTNDVVRFNNWIKFYTQEQSTNVNYHGWFTKANGIQITLQFAWNDYHAMKQSFLLNSSPEFEFSAYTICALSGGDCTMSINGQSIEIAASTLSKNGQTVIDECYALSGGGPAPATTKKPNKNDPELQTLVDQMWAADKDRPQTGDIKINWGNKVNGKTDVSPDPMFTHVNEDLYKKPVYADLITTYNQNLFTPQVCTAESPMSGFKKSYLQTVFNTFTSSPAFDLAFKYLQNKKYPNTSSLDAFKPFLWNLWFGTYSRCSGTMGSSGWEHVFSGEWKGDEIDGQHDWTRYYLLEKAGKINYYGYYSYDSQLIGTFQYTWEKYLKPKGGFFTATSPAFDFSILTVCALEHSGANACQFNLDNYPIYITSYTQKCDAGTCISTAYPSDEP</sequence>
<evidence type="ECO:0000256" key="10">
    <source>
        <dbReference type="ARBA" id="ARBA00023239"/>
    </source>
</evidence>
<dbReference type="GO" id="GO:0004521">
    <property type="term" value="F:RNA endonuclease activity"/>
    <property type="evidence" value="ECO:0007669"/>
    <property type="project" value="UniProtKB-UniRule"/>
</dbReference>
<evidence type="ECO:0000256" key="8">
    <source>
        <dbReference type="ARBA" id="ARBA00022884"/>
    </source>
</evidence>
<feature type="domain" description="EndoU" evidence="12">
    <location>
        <begin position="302"/>
        <end position="568"/>
    </location>
</feature>
<keyword evidence="5 11" id="KW-0479">Metal-binding</keyword>
<feature type="domain" description="EndoU" evidence="12">
    <location>
        <begin position="28"/>
        <end position="289"/>
    </location>
</feature>
<evidence type="ECO:0000256" key="2">
    <source>
        <dbReference type="ARBA" id="ARBA00010168"/>
    </source>
</evidence>
<dbReference type="EMBL" id="LIAE01007759">
    <property type="protein sequence ID" value="PAV77149.1"/>
    <property type="molecule type" value="Genomic_DNA"/>
</dbReference>
<evidence type="ECO:0000256" key="4">
    <source>
        <dbReference type="ARBA" id="ARBA00022722"/>
    </source>
</evidence>
<dbReference type="PANTHER" id="PTHR12439">
    <property type="entry name" value="PLACENTAL PROTEIN 11-RELATED"/>
    <property type="match status" value="1"/>
</dbReference>
<proteinExistence type="inferred from homology"/>
<keyword evidence="9 11" id="KW-0464">Manganese</keyword>
<dbReference type="OrthoDB" id="430326at2759"/>
<organism evidence="13 14">
    <name type="scientific">Diploscapter pachys</name>
    <dbReference type="NCBI Taxonomy" id="2018661"/>
    <lineage>
        <taxon>Eukaryota</taxon>
        <taxon>Metazoa</taxon>
        <taxon>Ecdysozoa</taxon>
        <taxon>Nematoda</taxon>
        <taxon>Chromadorea</taxon>
        <taxon>Rhabditida</taxon>
        <taxon>Rhabditina</taxon>
        <taxon>Rhabditomorpha</taxon>
        <taxon>Rhabditoidea</taxon>
        <taxon>Rhabditidae</taxon>
        <taxon>Diploscapter</taxon>
    </lineage>
</organism>
<keyword evidence="10" id="KW-0456">Lyase</keyword>
<keyword evidence="14" id="KW-1185">Reference proteome</keyword>
<reference evidence="13 14" key="1">
    <citation type="journal article" date="2017" name="Curr. Biol.">
        <title>Genome architecture and evolution of a unichromosomal asexual nematode.</title>
        <authorList>
            <person name="Fradin H."/>
            <person name="Zegar C."/>
            <person name="Gutwein M."/>
            <person name="Lucas J."/>
            <person name="Kovtun M."/>
            <person name="Corcoran D."/>
            <person name="Baugh L.R."/>
            <person name="Kiontke K."/>
            <person name="Gunsalus K."/>
            <person name="Fitch D.H."/>
            <person name="Piano F."/>
        </authorList>
    </citation>
    <scope>NUCLEOTIDE SEQUENCE [LARGE SCALE GENOMIC DNA]</scope>
    <source>
        <strain evidence="13">PF1309</strain>
    </source>
</reference>
<accession>A0A2A2KTA1</accession>
<comment type="similarity">
    <text evidence="2 11">Belongs to the ENDOU family.</text>
</comment>
<feature type="signal peptide" evidence="11">
    <location>
        <begin position="1"/>
        <end position="17"/>
    </location>
</feature>
<dbReference type="GO" id="GO:0046872">
    <property type="term" value="F:metal ion binding"/>
    <property type="evidence" value="ECO:0007669"/>
    <property type="project" value="UniProtKB-UniRule"/>
</dbReference>
<dbReference type="AlphaFoldDB" id="A0A2A2KTA1"/>
<evidence type="ECO:0000256" key="9">
    <source>
        <dbReference type="ARBA" id="ARBA00023211"/>
    </source>
</evidence>